<evidence type="ECO:0000313" key="7">
    <source>
        <dbReference type="Proteomes" id="UP000237846"/>
    </source>
</evidence>
<dbReference type="InterPro" id="IPR036365">
    <property type="entry name" value="PGBD-like_sf"/>
</dbReference>
<dbReference type="InterPro" id="IPR036366">
    <property type="entry name" value="PGBDSf"/>
</dbReference>
<dbReference type="RefSeq" id="WP_106248080.1">
    <property type="nucleotide sequence ID" value="NZ_PVZC01000005.1"/>
</dbReference>
<sequence>MSAPATERSERPEDAAPEPAAATAAEAPAASGAAPPPEAGTAAAAEGGPKRRRRLGLVWVALGIAVPVGAGAGYWYAAQDGGAASAGAAAPPVATTEVTRQTLTVAESFGGVLGHGEPTAVPAAAQGTVTATAEQGSQIERGTELFRIDERPVTAMYGEVPMFRDLGPGDSGDDVEQLEENLSELGYDGFSVDGDYDWGTEAAVRAWQDDIGAEETGTVGRADVVMLPGAGRVDGVRADRGAAVSPGAPVLDVTGADQLVSLDVAVGDRELFEVDQEVAVQLPGGEEVAGTVTDVAVVEGGSDEAGGGGAAAGAEDAVAQVEVAIEGEDVDDALLGSPVDVVVEAEQREDVLTVPVNALLALAEGGYGLEVVDGAASTTVVPVEAGLFAQGRVEVEGDGIAEGTVVGVAGR</sequence>
<evidence type="ECO:0000313" key="6">
    <source>
        <dbReference type="EMBL" id="PRX98070.1"/>
    </source>
</evidence>
<dbReference type="PANTHER" id="PTHR32347">
    <property type="entry name" value="EFFLUX SYSTEM COMPONENT YKNX-RELATED"/>
    <property type="match status" value="1"/>
</dbReference>
<feature type="transmembrane region" description="Helical" evidence="4">
    <location>
        <begin position="57"/>
        <end position="77"/>
    </location>
</feature>
<dbReference type="EMBL" id="PVZC01000005">
    <property type="protein sequence ID" value="PRX98070.1"/>
    <property type="molecule type" value="Genomic_DNA"/>
</dbReference>
<evidence type="ECO:0000259" key="5">
    <source>
        <dbReference type="Pfam" id="PF01471"/>
    </source>
</evidence>
<reference evidence="6 7" key="1">
    <citation type="submission" date="2018-03" db="EMBL/GenBank/DDBJ databases">
        <title>Genomic Encyclopedia of Archaeal and Bacterial Type Strains, Phase II (KMG-II): from individual species to whole genera.</title>
        <authorList>
            <person name="Goeker M."/>
        </authorList>
    </citation>
    <scope>NUCLEOTIDE SEQUENCE [LARGE SCALE GENOMIC DNA]</scope>
    <source>
        <strain evidence="6 7">DSM 45601</strain>
    </source>
</reference>
<evidence type="ECO:0000256" key="4">
    <source>
        <dbReference type="SAM" id="Phobius"/>
    </source>
</evidence>
<gene>
    <name evidence="6" type="ORF">CLV72_105423</name>
</gene>
<comment type="subcellular location">
    <subcellularLocation>
        <location evidence="1">Cell envelope</location>
    </subcellularLocation>
</comment>
<evidence type="ECO:0000256" key="2">
    <source>
        <dbReference type="ARBA" id="ARBA00023054"/>
    </source>
</evidence>
<feature type="region of interest" description="Disordered" evidence="3">
    <location>
        <begin position="1"/>
        <end position="48"/>
    </location>
</feature>
<feature type="compositionally biased region" description="Low complexity" evidence="3">
    <location>
        <begin position="17"/>
        <end position="47"/>
    </location>
</feature>
<protein>
    <submittedName>
        <fullName evidence="6">Putative peptidoglycan binding protein</fullName>
    </submittedName>
</protein>
<dbReference type="GO" id="GO:0030313">
    <property type="term" value="C:cell envelope"/>
    <property type="evidence" value="ECO:0007669"/>
    <property type="project" value="UniProtKB-SubCell"/>
</dbReference>
<dbReference type="InterPro" id="IPR002477">
    <property type="entry name" value="Peptidoglycan-bd-like"/>
</dbReference>
<organism evidence="6 7">
    <name type="scientific">Allonocardiopsis opalescens</name>
    <dbReference type="NCBI Taxonomy" id="1144618"/>
    <lineage>
        <taxon>Bacteria</taxon>
        <taxon>Bacillati</taxon>
        <taxon>Actinomycetota</taxon>
        <taxon>Actinomycetes</taxon>
        <taxon>Streptosporangiales</taxon>
        <taxon>Allonocardiopsis</taxon>
    </lineage>
</organism>
<dbReference type="SUPFAM" id="SSF47090">
    <property type="entry name" value="PGBD-like"/>
    <property type="match status" value="1"/>
</dbReference>
<keyword evidence="7" id="KW-1185">Reference proteome</keyword>
<keyword evidence="4" id="KW-0812">Transmembrane</keyword>
<dbReference type="Proteomes" id="UP000237846">
    <property type="component" value="Unassembled WGS sequence"/>
</dbReference>
<feature type="domain" description="Peptidoglycan binding-like" evidence="5">
    <location>
        <begin position="171"/>
        <end position="222"/>
    </location>
</feature>
<dbReference type="Gene3D" id="1.10.101.10">
    <property type="entry name" value="PGBD-like superfamily/PGBD"/>
    <property type="match status" value="1"/>
</dbReference>
<evidence type="ECO:0000256" key="1">
    <source>
        <dbReference type="ARBA" id="ARBA00004196"/>
    </source>
</evidence>
<keyword evidence="4" id="KW-0472">Membrane</keyword>
<dbReference type="Pfam" id="PF01471">
    <property type="entry name" value="PG_binding_1"/>
    <property type="match status" value="1"/>
</dbReference>
<accession>A0A2T0Q2X3</accession>
<keyword evidence="4" id="KW-1133">Transmembrane helix</keyword>
<comment type="caution">
    <text evidence="6">The sequence shown here is derived from an EMBL/GenBank/DDBJ whole genome shotgun (WGS) entry which is preliminary data.</text>
</comment>
<dbReference type="Gene3D" id="2.40.420.20">
    <property type="match status" value="1"/>
</dbReference>
<name>A0A2T0Q2X3_9ACTN</name>
<dbReference type="InterPro" id="IPR050465">
    <property type="entry name" value="UPF0194_transport"/>
</dbReference>
<proteinExistence type="predicted"/>
<dbReference type="OrthoDB" id="3268648at2"/>
<keyword evidence="2" id="KW-0175">Coiled coil</keyword>
<dbReference type="AlphaFoldDB" id="A0A2T0Q2X3"/>
<evidence type="ECO:0000256" key="3">
    <source>
        <dbReference type="SAM" id="MobiDB-lite"/>
    </source>
</evidence>